<dbReference type="PANTHER" id="PTHR22683:SF1">
    <property type="entry name" value="TYPE VII SECRETION SYSTEM PROTEIN ESSC"/>
    <property type="match status" value="1"/>
</dbReference>
<name>A0A3L7IT15_9MICO</name>
<keyword evidence="5" id="KW-0812">Transmembrane</keyword>
<feature type="transmembrane region" description="Helical" evidence="5">
    <location>
        <begin position="49"/>
        <end position="67"/>
    </location>
</feature>
<dbReference type="CDD" id="cd01127">
    <property type="entry name" value="TrwB_TraG_TraD_VirD4"/>
    <property type="match status" value="1"/>
</dbReference>
<dbReference type="GO" id="GO:0003677">
    <property type="term" value="F:DNA binding"/>
    <property type="evidence" value="ECO:0007669"/>
    <property type="project" value="InterPro"/>
</dbReference>
<gene>
    <name evidence="7" type="ORF">D9V28_13635</name>
</gene>
<dbReference type="EMBL" id="RCWJ01000004">
    <property type="protein sequence ID" value="RLQ81396.1"/>
    <property type="molecule type" value="Genomic_DNA"/>
</dbReference>
<keyword evidence="1 3" id="KW-0547">Nucleotide-binding</keyword>
<evidence type="ECO:0000256" key="5">
    <source>
        <dbReference type="SAM" id="Phobius"/>
    </source>
</evidence>
<proteinExistence type="predicted"/>
<dbReference type="InterPro" id="IPR027417">
    <property type="entry name" value="P-loop_NTPase"/>
</dbReference>
<dbReference type="Proteomes" id="UP000282460">
    <property type="component" value="Unassembled WGS sequence"/>
</dbReference>
<organism evidence="7 8">
    <name type="scientific">Mycetocola zhadangensis</name>
    <dbReference type="NCBI Taxonomy" id="1164595"/>
    <lineage>
        <taxon>Bacteria</taxon>
        <taxon>Bacillati</taxon>
        <taxon>Actinomycetota</taxon>
        <taxon>Actinomycetes</taxon>
        <taxon>Micrococcales</taxon>
        <taxon>Microbacteriaceae</taxon>
        <taxon>Mycetocola</taxon>
    </lineage>
</organism>
<keyword evidence="5" id="KW-0472">Membrane</keyword>
<evidence type="ECO:0000313" key="8">
    <source>
        <dbReference type="Proteomes" id="UP000282460"/>
    </source>
</evidence>
<protein>
    <recommendedName>
        <fullName evidence="6">FtsK domain-containing protein</fullName>
    </recommendedName>
</protein>
<evidence type="ECO:0000256" key="1">
    <source>
        <dbReference type="ARBA" id="ARBA00022741"/>
    </source>
</evidence>
<accession>A0A3L7IT15</accession>
<dbReference type="Pfam" id="PF01580">
    <property type="entry name" value="FtsK_SpoIIIE"/>
    <property type="match status" value="1"/>
</dbReference>
<evidence type="ECO:0000313" key="7">
    <source>
        <dbReference type="EMBL" id="RLQ81396.1"/>
    </source>
</evidence>
<dbReference type="InterPro" id="IPR003593">
    <property type="entry name" value="AAA+_ATPase"/>
</dbReference>
<feature type="transmembrane region" description="Helical" evidence="5">
    <location>
        <begin position="25"/>
        <end position="43"/>
    </location>
</feature>
<dbReference type="RefSeq" id="WP_121660306.1">
    <property type="nucleotide sequence ID" value="NZ_BMEK01000003.1"/>
</dbReference>
<evidence type="ECO:0000256" key="3">
    <source>
        <dbReference type="PROSITE-ProRule" id="PRU00289"/>
    </source>
</evidence>
<evidence type="ECO:0000256" key="4">
    <source>
        <dbReference type="SAM" id="MobiDB-lite"/>
    </source>
</evidence>
<comment type="caution">
    <text evidence="7">The sequence shown here is derived from an EMBL/GenBank/DDBJ whole genome shotgun (WGS) entry which is preliminary data.</text>
</comment>
<reference evidence="7 8" key="1">
    <citation type="submission" date="2018-10" db="EMBL/GenBank/DDBJ databases">
        <authorList>
            <person name="Li J."/>
        </authorList>
    </citation>
    <scope>NUCLEOTIDE SEQUENCE [LARGE SCALE GENOMIC DNA]</scope>
    <source>
        <strain evidence="7 8">ZD1-4</strain>
    </source>
</reference>
<dbReference type="SMART" id="SM00382">
    <property type="entry name" value="AAA"/>
    <property type="match status" value="2"/>
</dbReference>
<dbReference type="GO" id="GO:0005524">
    <property type="term" value="F:ATP binding"/>
    <property type="evidence" value="ECO:0007669"/>
    <property type="project" value="UniProtKB-UniRule"/>
</dbReference>
<dbReference type="Gene3D" id="3.40.50.300">
    <property type="entry name" value="P-loop containing nucleotide triphosphate hydrolases"/>
    <property type="match status" value="2"/>
</dbReference>
<dbReference type="OrthoDB" id="9807790at2"/>
<feature type="binding site" evidence="3">
    <location>
        <begin position="406"/>
        <end position="413"/>
    </location>
    <ligand>
        <name>ATP</name>
        <dbReference type="ChEBI" id="CHEBI:30616"/>
    </ligand>
</feature>
<sequence length="997" mass="106084">MSVPAPADDHIVLPQRPVRAPPSPFPLMAALAPVIVSVLIWLVTRSPFALIFAALGPVIAIASVLDSRWSTGRRLKKDLTAHARKMNHIADLIESRLDTERAERKAAQPSARVLLDATDPAGNARFSRWRASGALRSRVVLGTGTLPSELRLEGAVDSDDTLALRQKARHVTGVPVPVDATRGLGVVGPPTLARACARGILLQLCNAMPPDTAAVRVDGDGWDWASVLPHTQTESAEVTIQVRDLTSSLLDERNASESDRGPHAGDTAILLVVADAIDSVPTSCGVVLEISSIGTALLHRLAPDVPSGSRTGTPRTQSIDVELVTSAECGQYARSLAELAQRRGVMHAPADLPGTVSFREAHESATTKQIRGAGAGTSLLAVIGLGASGPATVDIVRDGPHAIVGGTTGSGKSELLATWVASVALQHSTDEVNFLLVDFKGGSAFAPLQSLPHVVGVLTDLDEVAATRALASLSAEVRYRERMLSELGCRDIAEARGAFPRLVIVVDEFAAMLDGFSELSALFVDIAARGRSLGMHLILCTQRPVGVMKDSLLANCGLRLSLRVHDRSDSVAVVGTDAAAQLQPDQPGRLILASGGVVSRVQVATVTQPEIDQITHSTPVTVPVRRPWLDPLPSRIALEDLEPADGIRLGLADLPGMQRQDTAVWRPEVDGSVLVVGTARSGKTTLLDVVTAEVTTARSGHAPWTFVRVGTDDEETWDVVTGLAARLRTGLDPGQRTLLLIDDLDSIFARMDDEYGTKLRDAVVEILRDGPRLSLWSMLTAQRLTGSLGALSGFAGALLVLRVANRQEHLMTGGESATWVANRGPGNATWRGATVQIALPGNSVDSDGDSLGRVPRRSRHGRNTTAPHYDFHAHAITLVVCPFPQRRTELLLAGNPEAMERGKLRVASLDGAARLSVADLALDLPGPVVLIGDSEDWQAQWALFSALRQSADLVLEGCSVSEYRALTKRRELPPLLAVPGHAWHLPPGGRPMRVRLD</sequence>
<dbReference type="SUPFAM" id="SSF52540">
    <property type="entry name" value="P-loop containing nucleoside triphosphate hydrolases"/>
    <property type="match status" value="2"/>
</dbReference>
<dbReference type="PANTHER" id="PTHR22683">
    <property type="entry name" value="SPORULATION PROTEIN RELATED"/>
    <property type="match status" value="1"/>
</dbReference>
<dbReference type="InterPro" id="IPR002543">
    <property type="entry name" value="FtsK_dom"/>
</dbReference>
<dbReference type="AlphaFoldDB" id="A0A3L7IT15"/>
<keyword evidence="8" id="KW-1185">Reference proteome</keyword>
<dbReference type="InterPro" id="IPR050206">
    <property type="entry name" value="FtsK/SpoIIIE/SftA"/>
</dbReference>
<dbReference type="PROSITE" id="PS50901">
    <property type="entry name" value="FTSK"/>
    <property type="match status" value="1"/>
</dbReference>
<keyword evidence="2 3" id="KW-0067">ATP-binding</keyword>
<evidence type="ECO:0000256" key="2">
    <source>
        <dbReference type="ARBA" id="ARBA00022840"/>
    </source>
</evidence>
<keyword evidence="5" id="KW-1133">Transmembrane helix</keyword>
<feature type="region of interest" description="Disordered" evidence="4">
    <location>
        <begin position="846"/>
        <end position="866"/>
    </location>
</feature>
<evidence type="ECO:0000259" key="6">
    <source>
        <dbReference type="PROSITE" id="PS50901"/>
    </source>
</evidence>
<feature type="domain" description="FtsK" evidence="6">
    <location>
        <begin position="388"/>
        <end position="571"/>
    </location>
</feature>